<dbReference type="Proteomes" id="UP001218188">
    <property type="component" value="Unassembled WGS sequence"/>
</dbReference>
<comment type="caution">
    <text evidence="2">The sequence shown here is derived from an EMBL/GenBank/DDBJ whole genome shotgun (WGS) entry which is preliminary data.</text>
</comment>
<name>A0AAD6WZ44_9AGAR</name>
<evidence type="ECO:0000313" key="3">
    <source>
        <dbReference type="Proteomes" id="UP001218188"/>
    </source>
</evidence>
<gene>
    <name evidence="2" type="ORF">C8F04DRAFT_1184556</name>
</gene>
<accession>A0AAD6WZ44</accession>
<evidence type="ECO:0000313" key="2">
    <source>
        <dbReference type="EMBL" id="KAJ7032858.1"/>
    </source>
</evidence>
<keyword evidence="3" id="KW-1185">Reference proteome</keyword>
<feature type="region of interest" description="Disordered" evidence="1">
    <location>
        <begin position="177"/>
        <end position="196"/>
    </location>
</feature>
<dbReference type="AlphaFoldDB" id="A0AAD6WZ44"/>
<organism evidence="2 3">
    <name type="scientific">Mycena alexandri</name>
    <dbReference type="NCBI Taxonomy" id="1745969"/>
    <lineage>
        <taxon>Eukaryota</taxon>
        <taxon>Fungi</taxon>
        <taxon>Dikarya</taxon>
        <taxon>Basidiomycota</taxon>
        <taxon>Agaricomycotina</taxon>
        <taxon>Agaricomycetes</taxon>
        <taxon>Agaricomycetidae</taxon>
        <taxon>Agaricales</taxon>
        <taxon>Marasmiineae</taxon>
        <taxon>Mycenaceae</taxon>
        <taxon>Mycena</taxon>
    </lineage>
</organism>
<sequence>MGSQNSTKLAKVNTITAPRPSVTSFTVNELQIRVFDLGTFWGMQRTVYVSARFNPPNTGTTTVVSPREPTAWGATATILIHGRLAVFCTKRDRKGSVVDGSRSQQIIDETRILVRDARSTRARAMRSLLLEGFVLTTESIYPVPTELPNPPSRLCGNAEARVYVSARFNPSTRALDTGTVAKGAHGSGSNSHNPYPWPAQNEIGRARWWTVHAHNNLTSVCYGYL</sequence>
<evidence type="ECO:0000256" key="1">
    <source>
        <dbReference type="SAM" id="MobiDB-lite"/>
    </source>
</evidence>
<dbReference type="EMBL" id="JARJCM010000069">
    <property type="protein sequence ID" value="KAJ7032858.1"/>
    <property type="molecule type" value="Genomic_DNA"/>
</dbReference>
<protein>
    <submittedName>
        <fullName evidence="2">Uncharacterized protein</fullName>
    </submittedName>
</protein>
<proteinExistence type="predicted"/>
<reference evidence="2" key="1">
    <citation type="submission" date="2023-03" db="EMBL/GenBank/DDBJ databases">
        <title>Massive genome expansion in bonnet fungi (Mycena s.s.) driven by repeated elements and novel gene families across ecological guilds.</title>
        <authorList>
            <consortium name="Lawrence Berkeley National Laboratory"/>
            <person name="Harder C.B."/>
            <person name="Miyauchi S."/>
            <person name="Viragh M."/>
            <person name="Kuo A."/>
            <person name="Thoen E."/>
            <person name="Andreopoulos B."/>
            <person name="Lu D."/>
            <person name="Skrede I."/>
            <person name="Drula E."/>
            <person name="Henrissat B."/>
            <person name="Morin E."/>
            <person name="Kohler A."/>
            <person name="Barry K."/>
            <person name="LaButti K."/>
            <person name="Morin E."/>
            <person name="Salamov A."/>
            <person name="Lipzen A."/>
            <person name="Mereny Z."/>
            <person name="Hegedus B."/>
            <person name="Baldrian P."/>
            <person name="Stursova M."/>
            <person name="Weitz H."/>
            <person name="Taylor A."/>
            <person name="Grigoriev I.V."/>
            <person name="Nagy L.G."/>
            <person name="Martin F."/>
            <person name="Kauserud H."/>
        </authorList>
    </citation>
    <scope>NUCLEOTIDE SEQUENCE</scope>
    <source>
        <strain evidence="2">CBHHK200</strain>
    </source>
</reference>